<dbReference type="PANTHER" id="PTHR43585:SF2">
    <property type="entry name" value="ATP-GRASP ENZYME FSQD"/>
    <property type="match status" value="1"/>
</dbReference>
<dbReference type="GO" id="GO:0046872">
    <property type="term" value="F:metal ion binding"/>
    <property type="evidence" value="ECO:0007669"/>
    <property type="project" value="InterPro"/>
</dbReference>
<dbReference type="EMBL" id="CAFBOF010000008">
    <property type="protein sequence ID" value="CAB4973153.1"/>
    <property type="molecule type" value="Genomic_DNA"/>
</dbReference>
<sequence>MPRVVLLVPTSSYRTNDFITAARALGVELIIASDQPPSLPDPGGVRSLVVDFNDPAKAADLIVGLDNRQGVDGVVALDDQGIEIAALTADRLGLRSSSPAAVSHTRDKASLRTALAKREVSQPRFAAFDDPEEIPAIGFPCVIKPVGLSASQGVIRANNHDEATRAAKWAQKIAGGGKMIVEEYVSGSEVAVEGLLRDGNLETLVIFDKPDLMEGPYFEETIYVTPSRHKPKIIEMVKSTSAEACRAINLTEGPVHIELRISGDRCWVIEVAARSIGGLCARTLSFSTGVSWEEIILRHALEMPIDFTRERSAAGVMMIPIVKSGALTGVQGKDDALRSDNIVGVEITVPIGRSIKTLPEGDRYLGFIFARAQTPAEVEQALRLAHAKLKIEIT</sequence>
<dbReference type="Gene3D" id="3.30.470.20">
    <property type="entry name" value="ATP-grasp fold, B domain"/>
    <property type="match status" value="1"/>
</dbReference>
<gene>
    <name evidence="5" type="ORF">UFOPK2683_00835</name>
    <name evidence="6" type="ORF">UFOPK3605_00697</name>
    <name evidence="7" type="ORF">UFOPK3897_00611</name>
    <name evidence="8" type="ORF">UFOPK4121_00259</name>
</gene>
<reference evidence="8" key="1">
    <citation type="submission" date="2020-05" db="EMBL/GenBank/DDBJ databases">
        <authorList>
            <person name="Chiriac C."/>
            <person name="Salcher M."/>
            <person name="Ghai R."/>
            <person name="Kavagutti S V."/>
        </authorList>
    </citation>
    <scope>NUCLEOTIDE SEQUENCE</scope>
</reference>
<protein>
    <submittedName>
        <fullName evidence="8">Unannotated protein</fullName>
    </submittedName>
</protein>
<name>A0A6J7QAY1_9ZZZZ</name>
<evidence type="ECO:0000256" key="3">
    <source>
        <dbReference type="ARBA" id="ARBA00022840"/>
    </source>
</evidence>
<evidence type="ECO:0000313" key="7">
    <source>
        <dbReference type="EMBL" id="CAB4973153.1"/>
    </source>
</evidence>
<dbReference type="InterPro" id="IPR011761">
    <property type="entry name" value="ATP-grasp"/>
</dbReference>
<evidence type="ECO:0000259" key="4">
    <source>
        <dbReference type="PROSITE" id="PS50975"/>
    </source>
</evidence>
<dbReference type="AlphaFoldDB" id="A0A6J7QAY1"/>
<dbReference type="Pfam" id="PF13535">
    <property type="entry name" value="ATP-grasp_4"/>
    <property type="match status" value="1"/>
</dbReference>
<dbReference type="SUPFAM" id="SSF56059">
    <property type="entry name" value="Glutathione synthetase ATP-binding domain-like"/>
    <property type="match status" value="1"/>
</dbReference>
<keyword evidence="1" id="KW-0436">Ligase</keyword>
<evidence type="ECO:0000313" key="8">
    <source>
        <dbReference type="EMBL" id="CAB5014758.1"/>
    </source>
</evidence>
<proteinExistence type="predicted"/>
<dbReference type="InterPro" id="IPR041472">
    <property type="entry name" value="BL00235/CARNS1_N"/>
</dbReference>
<dbReference type="GO" id="GO:0005524">
    <property type="term" value="F:ATP binding"/>
    <property type="evidence" value="ECO:0007669"/>
    <property type="project" value="UniProtKB-KW"/>
</dbReference>
<dbReference type="InterPro" id="IPR052032">
    <property type="entry name" value="ATP-dep_AA_Ligase"/>
</dbReference>
<keyword evidence="3" id="KW-0067">ATP-binding</keyword>
<dbReference type="EMBL" id="CAFBPQ010000004">
    <property type="protein sequence ID" value="CAB5014758.1"/>
    <property type="molecule type" value="Genomic_DNA"/>
</dbReference>
<dbReference type="Pfam" id="PF18130">
    <property type="entry name" value="ATPgrasp_N"/>
    <property type="match status" value="1"/>
</dbReference>
<keyword evidence="2" id="KW-0547">Nucleotide-binding</keyword>
<dbReference type="PANTHER" id="PTHR43585">
    <property type="entry name" value="FUMIPYRROLE BIOSYNTHESIS PROTEIN C"/>
    <property type="match status" value="1"/>
</dbReference>
<evidence type="ECO:0000313" key="5">
    <source>
        <dbReference type="EMBL" id="CAB4723731.1"/>
    </source>
</evidence>
<dbReference type="EMBL" id="CAFBMM010000026">
    <property type="protein sequence ID" value="CAB4904895.1"/>
    <property type="molecule type" value="Genomic_DNA"/>
</dbReference>
<evidence type="ECO:0000313" key="6">
    <source>
        <dbReference type="EMBL" id="CAB4904895.1"/>
    </source>
</evidence>
<accession>A0A6J7QAY1</accession>
<organism evidence="8">
    <name type="scientific">freshwater metagenome</name>
    <dbReference type="NCBI Taxonomy" id="449393"/>
    <lineage>
        <taxon>unclassified sequences</taxon>
        <taxon>metagenomes</taxon>
        <taxon>ecological metagenomes</taxon>
    </lineage>
</organism>
<dbReference type="EMBL" id="CAEZYK010000040">
    <property type="protein sequence ID" value="CAB4723731.1"/>
    <property type="molecule type" value="Genomic_DNA"/>
</dbReference>
<dbReference type="Gene3D" id="3.40.50.20">
    <property type="match status" value="1"/>
</dbReference>
<dbReference type="PROSITE" id="PS50975">
    <property type="entry name" value="ATP_GRASP"/>
    <property type="match status" value="1"/>
</dbReference>
<dbReference type="InterPro" id="IPR040570">
    <property type="entry name" value="LAL_C2"/>
</dbReference>
<dbReference type="SMART" id="SM01209">
    <property type="entry name" value="GARS_A"/>
    <property type="match status" value="1"/>
</dbReference>
<evidence type="ECO:0000256" key="1">
    <source>
        <dbReference type="ARBA" id="ARBA00022598"/>
    </source>
</evidence>
<feature type="domain" description="ATP-grasp" evidence="4">
    <location>
        <begin position="112"/>
        <end position="301"/>
    </location>
</feature>
<evidence type="ECO:0000256" key="2">
    <source>
        <dbReference type="ARBA" id="ARBA00022741"/>
    </source>
</evidence>
<dbReference type="Pfam" id="PF18603">
    <property type="entry name" value="LAL_C2"/>
    <property type="match status" value="1"/>
</dbReference>
<dbReference type="GO" id="GO:0016874">
    <property type="term" value="F:ligase activity"/>
    <property type="evidence" value="ECO:0007669"/>
    <property type="project" value="UniProtKB-KW"/>
</dbReference>